<evidence type="ECO:0000313" key="10">
    <source>
        <dbReference type="Proteomes" id="UP001527882"/>
    </source>
</evidence>
<dbReference type="Pfam" id="PF00528">
    <property type="entry name" value="BPD_transp_1"/>
    <property type="match status" value="1"/>
</dbReference>
<keyword evidence="6 7" id="KW-0472">Membrane</keyword>
<evidence type="ECO:0000256" key="3">
    <source>
        <dbReference type="ARBA" id="ARBA00022475"/>
    </source>
</evidence>
<dbReference type="PANTHER" id="PTHR43744:SF12">
    <property type="entry name" value="ABC TRANSPORTER PERMEASE PROTEIN MG189-RELATED"/>
    <property type="match status" value="1"/>
</dbReference>
<evidence type="ECO:0000256" key="7">
    <source>
        <dbReference type="RuleBase" id="RU363032"/>
    </source>
</evidence>
<evidence type="ECO:0000256" key="4">
    <source>
        <dbReference type="ARBA" id="ARBA00022692"/>
    </source>
</evidence>
<feature type="domain" description="ABC transmembrane type-1" evidence="8">
    <location>
        <begin position="89"/>
        <end position="278"/>
    </location>
</feature>
<keyword evidence="2 7" id="KW-0813">Transport</keyword>
<evidence type="ECO:0000256" key="1">
    <source>
        <dbReference type="ARBA" id="ARBA00004651"/>
    </source>
</evidence>
<keyword evidence="4 7" id="KW-0812">Transmembrane</keyword>
<proteinExistence type="inferred from homology"/>
<dbReference type="InterPro" id="IPR000515">
    <property type="entry name" value="MetI-like"/>
</dbReference>
<accession>A0ABT4Q452</accession>
<feature type="transmembrane region" description="Helical" evidence="7">
    <location>
        <begin position="88"/>
        <end position="112"/>
    </location>
</feature>
<evidence type="ECO:0000256" key="5">
    <source>
        <dbReference type="ARBA" id="ARBA00022989"/>
    </source>
</evidence>
<organism evidence="9 10">
    <name type="scientific">Paenibacillus gyeongsangnamensis</name>
    <dbReference type="NCBI Taxonomy" id="3388067"/>
    <lineage>
        <taxon>Bacteria</taxon>
        <taxon>Bacillati</taxon>
        <taxon>Bacillota</taxon>
        <taxon>Bacilli</taxon>
        <taxon>Bacillales</taxon>
        <taxon>Paenibacillaceae</taxon>
        <taxon>Paenibacillus</taxon>
    </lineage>
</organism>
<evidence type="ECO:0000256" key="6">
    <source>
        <dbReference type="ARBA" id="ARBA00023136"/>
    </source>
</evidence>
<reference evidence="9 10" key="1">
    <citation type="submission" date="2022-12" db="EMBL/GenBank/DDBJ databases">
        <title>Draft genome sequence of Paenibacillus sp. dW9.</title>
        <authorList>
            <person name="Choi E.-W."/>
            <person name="Kim D.-U."/>
        </authorList>
    </citation>
    <scope>NUCLEOTIDE SEQUENCE [LARGE SCALE GENOMIC DNA]</scope>
    <source>
        <strain evidence="10">dW9</strain>
    </source>
</reference>
<feature type="transmembrane region" description="Helical" evidence="7">
    <location>
        <begin position="124"/>
        <end position="148"/>
    </location>
</feature>
<evidence type="ECO:0000259" key="8">
    <source>
        <dbReference type="PROSITE" id="PS50928"/>
    </source>
</evidence>
<dbReference type="Gene3D" id="1.10.3720.10">
    <property type="entry name" value="MetI-like"/>
    <property type="match status" value="1"/>
</dbReference>
<keyword evidence="10" id="KW-1185">Reference proteome</keyword>
<feature type="transmembrane region" description="Helical" evidence="7">
    <location>
        <begin position="160"/>
        <end position="178"/>
    </location>
</feature>
<gene>
    <name evidence="9" type="ORF">O9H85_04265</name>
</gene>
<comment type="similarity">
    <text evidence="7">Belongs to the binding-protein-dependent transport system permease family.</text>
</comment>
<dbReference type="SUPFAM" id="SSF161098">
    <property type="entry name" value="MetI-like"/>
    <property type="match status" value="1"/>
</dbReference>
<protein>
    <submittedName>
        <fullName evidence="9">Carbohydrate ABC transporter permease</fullName>
    </submittedName>
</protein>
<evidence type="ECO:0000256" key="2">
    <source>
        <dbReference type="ARBA" id="ARBA00022448"/>
    </source>
</evidence>
<dbReference type="Proteomes" id="UP001527882">
    <property type="component" value="Unassembled WGS sequence"/>
</dbReference>
<dbReference type="CDD" id="cd06261">
    <property type="entry name" value="TM_PBP2"/>
    <property type="match status" value="1"/>
</dbReference>
<dbReference type="EMBL" id="JAQAGZ010000002">
    <property type="protein sequence ID" value="MCZ8511658.1"/>
    <property type="molecule type" value="Genomic_DNA"/>
</dbReference>
<dbReference type="RefSeq" id="WP_269880053.1">
    <property type="nucleotide sequence ID" value="NZ_JAQAGZ010000002.1"/>
</dbReference>
<comment type="caution">
    <text evidence="9">The sequence shown here is derived from an EMBL/GenBank/DDBJ whole genome shotgun (WGS) entry which is preliminary data.</text>
</comment>
<dbReference type="PROSITE" id="PS50928">
    <property type="entry name" value="ABC_TM1"/>
    <property type="match status" value="1"/>
</dbReference>
<feature type="transmembrane region" description="Helical" evidence="7">
    <location>
        <begin position="25"/>
        <end position="47"/>
    </location>
</feature>
<comment type="subcellular location">
    <subcellularLocation>
        <location evidence="1 7">Cell membrane</location>
        <topology evidence="1 7">Multi-pass membrane protein</topology>
    </subcellularLocation>
</comment>
<evidence type="ECO:0000313" key="9">
    <source>
        <dbReference type="EMBL" id="MCZ8511658.1"/>
    </source>
</evidence>
<keyword evidence="5 7" id="KW-1133">Transmembrane helix</keyword>
<name>A0ABT4Q452_9BACL</name>
<sequence>MSASVSTAAVRPTAIGSGKTAKQRLLLTTALLLCLLTSAVMLFPLFWMFSSSLKTRAEIFLNPPVWLPHSLQWVNFKLLFTEHNFGRVLYNSFFVAILYTGLSLFFNSIAGFAFAKYEFRGQKLLFMIVLGSMMVPAETAMVPLFIIYRNLGLVDSLWGVILPGVASAFGIFFMRQYCSGIHNELLEASRVDGCSEIGLFVRVVLPNLKPAFASLGIVTFVGQWNNFLWPSVILRSASNQTISLAIRALESGNRTPYELIMSGSVISVIPLLLIIFLFQKQLISGLMEGSVKG</sequence>
<dbReference type="InterPro" id="IPR035906">
    <property type="entry name" value="MetI-like_sf"/>
</dbReference>
<feature type="transmembrane region" description="Helical" evidence="7">
    <location>
        <begin position="259"/>
        <end position="278"/>
    </location>
</feature>
<keyword evidence="3" id="KW-1003">Cell membrane</keyword>
<dbReference type="PANTHER" id="PTHR43744">
    <property type="entry name" value="ABC TRANSPORTER PERMEASE PROTEIN MG189-RELATED-RELATED"/>
    <property type="match status" value="1"/>
</dbReference>